<dbReference type="EMBL" id="CT868652">
    <property type="protein sequence ID" value="CAK89035.1"/>
    <property type="molecule type" value="Genomic_DNA"/>
</dbReference>
<gene>
    <name evidence="6" type="ORF">GSPATT00022204001</name>
</gene>
<sequence length="436" mass="49739">MGSVCAKKKEARINQVIQEHSASPYMHDQQSSLLLQDKKTQPQTLIKVKIPKKNKKVRETVKAVTLKNEEGQKMLNDYVFDEFLGQGAFGKVKLAHKKGDPTQRFAIKILKKSKLKRQREFVKDANGNLVVKDALQDVKKEIAIMKKLRHNNLIQLYEVIDNPTSDKLFMGKFPHFYTLVLEFAEGGQLIEWDDDEGKFYKLNEDEELTEDILSSLFRDCIKGLAFLHKNKVVHRDLKPQNVLMSGKTAKIADFGVSQVVGSKNDVLENTQGTYYFMPPEACNKETAKDGYSGRAADIWALGVTFYAFTYLTVPFTGNSIPDILKNISENEVEFPENFAISDGLKEFIHFILNKDPKKRPSISEIAKHPWINQSSAQLLDEMDQEEKVMEVSQVDIDNAYSLVSLMKIKSWAQKWRTESNLKKAGPQNSVEEIEIK</sequence>
<dbReference type="AlphaFoldDB" id="A0E168"/>
<dbReference type="FunFam" id="3.30.200.20:FF:001152">
    <property type="entry name" value="Uncharacterized protein"/>
    <property type="match status" value="1"/>
</dbReference>
<dbReference type="OMA" id="MACGPCM"/>
<dbReference type="PANTHER" id="PTHR24346">
    <property type="entry name" value="MAP/MICROTUBULE AFFINITY-REGULATING KINASE"/>
    <property type="match status" value="1"/>
</dbReference>
<keyword evidence="1 3" id="KW-0547">Nucleotide-binding</keyword>
<organism evidence="6 7">
    <name type="scientific">Paramecium tetraurelia</name>
    <dbReference type="NCBI Taxonomy" id="5888"/>
    <lineage>
        <taxon>Eukaryota</taxon>
        <taxon>Sar</taxon>
        <taxon>Alveolata</taxon>
        <taxon>Ciliophora</taxon>
        <taxon>Intramacronucleata</taxon>
        <taxon>Oligohymenophorea</taxon>
        <taxon>Peniculida</taxon>
        <taxon>Parameciidae</taxon>
        <taxon>Paramecium</taxon>
    </lineage>
</organism>
<dbReference type="RefSeq" id="XP_001456432.1">
    <property type="nucleotide sequence ID" value="XM_001456395.1"/>
</dbReference>
<evidence type="ECO:0000256" key="1">
    <source>
        <dbReference type="ARBA" id="ARBA00022741"/>
    </source>
</evidence>
<dbReference type="SMART" id="SM00220">
    <property type="entry name" value="S_TKc"/>
    <property type="match status" value="1"/>
</dbReference>
<dbReference type="Gene3D" id="3.30.200.20">
    <property type="entry name" value="Phosphorylase Kinase, domain 1"/>
    <property type="match status" value="1"/>
</dbReference>
<dbReference type="Proteomes" id="UP000000600">
    <property type="component" value="Unassembled WGS sequence"/>
</dbReference>
<evidence type="ECO:0000313" key="7">
    <source>
        <dbReference type="Proteomes" id="UP000000600"/>
    </source>
</evidence>
<dbReference type="KEGG" id="ptm:GSPATT00022204001"/>
<dbReference type="FunCoup" id="A0E168">
    <property type="interactions" value="4"/>
</dbReference>
<evidence type="ECO:0000259" key="5">
    <source>
        <dbReference type="PROSITE" id="PS50011"/>
    </source>
</evidence>
<dbReference type="InterPro" id="IPR011009">
    <property type="entry name" value="Kinase-like_dom_sf"/>
</dbReference>
<dbReference type="GeneID" id="5042217"/>
<dbReference type="InterPro" id="IPR017441">
    <property type="entry name" value="Protein_kinase_ATP_BS"/>
</dbReference>
<dbReference type="PROSITE" id="PS00107">
    <property type="entry name" value="PROTEIN_KINASE_ATP"/>
    <property type="match status" value="1"/>
</dbReference>
<dbReference type="GO" id="GO:0051726">
    <property type="term" value="P:regulation of cell cycle"/>
    <property type="evidence" value="ECO:0000318"/>
    <property type="project" value="GO_Central"/>
</dbReference>
<dbReference type="Gene3D" id="1.10.510.10">
    <property type="entry name" value="Transferase(Phosphotransferase) domain 1"/>
    <property type="match status" value="1"/>
</dbReference>
<dbReference type="OrthoDB" id="68483at2759"/>
<keyword evidence="4" id="KW-0723">Serine/threonine-protein kinase</keyword>
<protein>
    <recommendedName>
        <fullName evidence="5">Protein kinase domain-containing protein</fullName>
    </recommendedName>
</protein>
<name>A0E168_PARTE</name>
<keyword evidence="4" id="KW-0808">Transferase</keyword>
<dbReference type="Pfam" id="PF00069">
    <property type="entry name" value="Pkinase"/>
    <property type="match status" value="1"/>
</dbReference>
<evidence type="ECO:0000313" key="6">
    <source>
        <dbReference type="EMBL" id="CAK89035.1"/>
    </source>
</evidence>
<dbReference type="InterPro" id="IPR000719">
    <property type="entry name" value="Prot_kinase_dom"/>
</dbReference>
<accession>A0E168</accession>
<feature type="binding site" evidence="3">
    <location>
        <position position="108"/>
    </location>
    <ligand>
        <name>ATP</name>
        <dbReference type="ChEBI" id="CHEBI:30616"/>
    </ligand>
</feature>
<keyword evidence="2 3" id="KW-0067">ATP-binding</keyword>
<dbReference type="SUPFAM" id="SSF56112">
    <property type="entry name" value="Protein kinase-like (PK-like)"/>
    <property type="match status" value="1"/>
</dbReference>
<dbReference type="PROSITE" id="PS50011">
    <property type="entry name" value="PROTEIN_KINASE_DOM"/>
    <property type="match status" value="1"/>
</dbReference>
<evidence type="ECO:0000256" key="3">
    <source>
        <dbReference type="PROSITE-ProRule" id="PRU10141"/>
    </source>
</evidence>
<dbReference type="PANTHER" id="PTHR24346:SF77">
    <property type="entry name" value="SERINE THREONINE PROTEIN KINASE"/>
    <property type="match status" value="1"/>
</dbReference>
<dbReference type="GO" id="GO:0005524">
    <property type="term" value="F:ATP binding"/>
    <property type="evidence" value="ECO:0007669"/>
    <property type="project" value="UniProtKB-UniRule"/>
</dbReference>
<evidence type="ECO:0000256" key="4">
    <source>
        <dbReference type="RuleBase" id="RU000304"/>
    </source>
</evidence>
<dbReference type="CDD" id="cd14008">
    <property type="entry name" value="STKc_LKB1_CaMKK"/>
    <property type="match status" value="1"/>
</dbReference>
<dbReference type="PROSITE" id="PS00108">
    <property type="entry name" value="PROTEIN_KINASE_ST"/>
    <property type="match status" value="1"/>
</dbReference>
<dbReference type="eggNOG" id="KOG0585">
    <property type="taxonomic scope" value="Eukaryota"/>
</dbReference>
<dbReference type="GO" id="GO:0004674">
    <property type="term" value="F:protein serine/threonine kinase activity"/>
    <property type="evidence" value="ECO:0000318"/>
    <property type="project" value="GO_Central"/>
</dbReference>
<dbReference type="HOGENOM" id="CLU_000288_63_0_1"/>
<evidence type="ECO:0000256" key="2">
    <source>
        <dbReference type="ARBA" id="ARBA00022840"/>
    </source>
</evidence>
<reference evidence="6 7" key="1">
    <citation type="journal article" date="2006" name="Nature">
        <title>Global trends of whole-genome duplications revealed by the ciliate Paramecium tetraurelia.</title>
        <authorList>
            <consortium name="Genoscope"/>
            <person name="Aury J.-M."/>
            <person name="Jaillon O."/>
            <person name="Duret L."/>
            <person name="Noel B."/>
            <person name="Jubin C."/>
            <person name="Porcel B.M."/>
            <person name="Segurens B."/>
            <person name="Daubin V."/>
            <person name="Anthouard V."/>
            <person name="Aiach N."/>
            <person name="Arnaiz O."/>
            <person name="Billaut A."/>
            <person name="Beisson J."/>
            <person name="Blanc I."/>
            <person name="Bouhouche K."/>
            <person name="Camara F."/>
            <person name="Duharcourt S."/>
            <person name="Guigo R."/>
            <person name="Gogendeau D."/>
            <person name="Katinka M."/>
            <person name="Keller A.-M."/>
            <person name="Kissmehl R."/>
            <person name="Klotz C."/>
            <person name="Koll F."/>
            <person name="Le Moue A."/>
            <person name="Lepere C."/>
            <person name="Malinsky S."/>
            <person name="Nowacki M."/>
            <person name="Nowak J.K."/>
            <person name="Plattner H."/>
            <person name="Poulain J."/>
            <person name="Ruiz F."/>
            <person name="Serrano V."/>
            <person name="Zagulski M."/>
            <person name="Dessen P."/>
            <person name="Betermier M."/>
            <person name="Weissenbach J."/>
            <person name="Scarpelli C."/>
            <person name="Schachter V."/>
            <person name="Sperling L."/>
            <person name="Meyer E."/>
            <person name="Cohen J."/>
            <person name="Wincker P."/>
        </authorList>
    </citation>
    <scope>NUCLEOTIDE SEQUENCE [LARGE SCALE GENOMIC DNA]</scope>
    <source>
        <strain evidence="6 7">Stock d4-2</strain>
    </source>
</reference>
<comment type="similarity">
    <text evidence="4">Belongs to the protein kinase superfamily.</text>
</comment>
<dbReference type="FunFam" id="1.10.510.10:FF:001580">
    <property type="entry name" value="Uncharacterized protein"/>
    <property type="match status" value="1"/>
</dbReference>
<dbReference type="STRING" id="5888.A0E168"/>
<dbReference type="InParanoid" id="A0E168"/>
<feature type="domain" description="Protein kinase" evidence="5">
    <location>
        <begin position="78"/>
        <end position="371"/>
    </location>
</feature>
<dbReference type="InterPro" id="IPR008271">
    <property type="entry name" value="Ser/Thr_kinase_AS"/>
</dbReference>
<keyword evidence="4" id="KW-0418">Kinase</keyword>
<keyword evidence="7" id="KW-1185">Reference proteome</keyword>
<proteinExistence type="inferred from homology"/>